<proteinExistence type="predicted"/>
<reference evidence="2" key="1">
    <citation type="submission" date="2020-03" db="EMBL/GenBank/DDBJ databases">
        <title>The deep terrestrial virosphere.</title>
        <authorList>
            <person name="Holmfeldt K."/>
            <person name="Nilsson E."/>
            <person name="Simone D."/>
            <person name="Lopez-Fernandez M."/>
            <person name="Wu X."/>
            <person name="de Brujin I."/>
            <person name="Lundin D."/>
            <person name="Andersson A."/>
            <person name="Bertilsson S."/>
            <person name="Dopson M."/>
        </authorList>
    </citation>
    <scope>NUCLEOTIDE SEQUENCE</scope>
    <source>
        <strain evidence="3">MM415A00818</strain>
        <strain evidence="2">MM415B00985</strain>
    </source>
</reference>
<dbReference type="InterPro" id="IPR004843">
    <property type="entry name" value="Calcineurin-like_PHP"/>
</dbReference>
<dbReference type="PANTHER" id="PTHR30337">
    <property type="entry name" value="COMPONENT OF ATP-DEPENDENT DSDNA EXONUCLEASE"/>
    <property type="match status" value="1"/>
</dbReference>
<evidence type="ECO:0000313" key="2">
    <source>
        <dbReference type="EMBL" id="QJA61173.1"/>
    </source>
</evidence>
<dbReference type="PANTHER" id="PTHR30337:SF0">
    <property type="entry name" value="NUCLEASE SBCCD SUBUNIT D"/>
    <property type="match status" value="1"/>
</dbReference>
<accession>A0A6M3IUG5</accession>
<dbReference type="EMBL" id="MT142399">
    <property type="protein sequence ID" value="QJA79940.1"/>
    <property type="molecule type" value="Genomic_DNA"/>
</dbReference>
<dbReference type="SUPFAM" id="SSF56300">
    <property type="entry name" value="Metallo-dependent phosphatases"/>
    <property type="match status" value="1"/>
</dbReference>
<dbReference type="EMBL" id="MT141433">
    <property type="protein sequence ID" value="QJA61173.1"/>
    <property type="molecule type" value="Genomic_DNA"/>
</dbReference>
<dbReference type="InterPro" id="IPR050535">
    <property type="entry name" value="DNA_Repair-Maintenance_Comp"/>
</dbReference>
<evidence type="ECO:0000259" key="1">
    <source>
        <dbReference type="Pfam" id="PF00149"/>
    </source>
</evidence>
<dbReference type="AlphaFoldDB" id="A0A6M3IUG5"/>
<protein>
    <submittedName>
        <fullName evidence="2">Putative calcineurin-like phosphoesterase</fullName>
    </submittedName>
</protein>
<dbReference type="Gene3D" id="3.60.21.10">
    <property type="match status" value="2"/>
</dbReference>
<dbReference type="InterPro" id="IPR029052">
    <property type="entry name" value="Metallo-depent_PP-like"/>
</dbReference>
<dbReference type="Pfam" id="PF00149">
    <property type="entry name" value="Metallophos"/>
    <property type="match status" value="1"/>
</dbReference>
<dbReference type="GO" id="GO:0016787">
    <property type="term" value="F:hydrolase activity"/>
    <property type="evidence" value="ECO:0007669"/>
    <property type="project" value="InterPro"/>
</dbReference>
<feature type="domain" description="Calcineurin-like phosphoesterase" evidence="1">
    <location>
        <begin position="7"/>
        <end position="123"/>
    </location>
</feature>
<evidence type="ECO:0000313" key="3">
    <source>
        <dbReference type="EMBL" id="QJA79940.1"/>
    </source>
</evidence>
<gene>
    <name evidence="3" type="ORF">MM415A00818_0029</name>
    <name evidence="2" type="ORF">MM415B00985_0007</name>
</gene>
<sequence length="329" mass="37267">MSVQKRNILIFSDLHLDNYRRFSTISNGGVNSRLLSQINVVGQVKRLAKKLKPEAIVFLGDLFNGQGATINKLLYLMGNNLVYSLQEEFPVYLIVGNHDIYVNTHILTPMAGMPNVRIVESTVDESLIGRRITMVPWCGVIPRGGDVLLGHLDIDGVKTGIGYELPGTIHQKEVAQYNTVISGHYHTYQTLPPNIVYCGAVMPISFGDVADEDYGCLILDEDLKFTRSIIDSPKFIPIIINTQQNIDKFAKNRGNNYYRLTITDRKIVVPKFDHMVEVEWDVQEEMKARLDYEIDDPLEDILCKYIDQCNTQINKEEAKLVLRGIMGEC</sequence>
<organism evidence="2">
    <name type="scientific">viral metagenome</name>
    <dbReference type="NCBI Taxonomy" id="1070528"/>
    <lineage>
        <taxon>unclassified sequences</taxon>
        <taxon>metagenomes</taxon>
        <taxon>organismal metagenomes</taxon>
    </lineage>
</organism>
<name>A0A6M3IUG5_9ZZZZ</name>